<dbReference type="AlphaFoldDB" id="C7LRX6"/>
<dbReference type="STRING" id="525897.Dbac_1256"/>
<sequence>MSDIPLIIKYPRTNHLEGSRFQAGDDELETIPFAHIAGKNMVIEEKVDGANAAIRFAADGTLLLQSRGHFLSGGPREKQFSLFKKWAVCHQYSLYDILGSRYILYGEWLYAKHTIYYDLLPHYFLEFDIFDTQERIFLSTDLRSKITASSKLCSVPVLKSGVIDCKNDLLALVGASQFRSGSYQNSDSGGRKGGSSDSSPHGLAGKLCCSDRMMEGIYIKIEENGQVVDRLKYVRGEFCNNVAVSENSWVKQPIIPNQLMPGVDIFAHV</sequence>
<dbReference type="GO" id="GO:0016874">
    <property type="term" value="F:ligase activity"/>
    <property type="evidence" value="ECO:0007669"/>
    <property type="project" value="UniProtKB-KW"/>
</dbReference>
<organism evidence="3 4">
    <name type="scientific">Desulfomicrobium baculatum (strain DSM 4028 / VKM B-1378 / X)</name>
    <name type="common">Desulfovibrio baculatus</name>
    <dbReference type="NCBI Taxonomy" id="525897"/>
    <lineage>
        <taxon>Bacteria</taxon>
        <taxon>Pseudomonadati</taxon>
        <taxon>Thermodesulfobacteriota</taxon>
        <taxon>Desulfovibrionia</taxon>
        <taxon>Desulfovibrionales</taxon>
        <taxon>Desulfomicrobiaceae</taxon>
        <taxon>Desulfomicrobium</taxon>
    </lineage>
</organism>
<keyword evidence="4" id="KW-1185">Reference proteome</keyword>
<dbReference type="Gene3D" id="3.30.470.30">
    <property type="entry name" value="DNA ligase/mRNA capping enzyme"/>
    <property type="match status" value="1"/>
</dbReference>
<dbReference type="Pfam" id="PF09414">
    <property type="entry name" value="RNA_ligase"/>
    <property type="match status" value="1"/>
</dbReference>
<dbReference type="EMBL" id="CP001629">
    <property type="protein sequence ID" value="ACU89359.1"/>
    <property type="molecule type" value="Genomic_DNA"/>
</dbReference>
<evidence type="ECO:0000259" key="2">
    <source>
        <dbReference type="Pfam" id="PF09414"/>
    </source>
</evidence>
<dbReference type="eggNOG" id="COG1423">
    <property type="taxonomic scope" value="Bacteria"/>
</dbReference>
<evidence type="ECO:0000313" key="4">
    <source>
        <dbReference type="Proteomes" id="UP000002216"/>
    </source>
</evidence>
<name>C7LRX6_DESBD</name>
<dbReference type="PANTHER" id="PTHR43883:SF1">
    <property type="entry name" value="GLUCONOKINASE"/>
    <property type="match status" value="1"/>
</dbReference>
<reference evidence="3 4" key="1">
    <citation type="journal article" date="2009" name="Stand. Genomic Sci.">
        <title>Complete genome sequence of Desulfomicrobium baculatum type strain (X).</title>
        <authorList>
            <person name="Copeland A."/>
            <person name="Spring S."/>
            <person name="Goker M."/>
            <person name="Schneider S."/>
            <person name="Lapidus A."/>
            <person name="Del Rio T.G."/>
            <person name="Tice H."/>
            <person name="Cheng J.F."/>
            <person name="Chen F."/>
            <person name="Nolan M."/>
            <person name="Bruce D."/>
            <person name="Goodwin L."/>
            <person name="Pitluck S."/>
            <person name="Ivanova N."/>
            <person name="Mavrommatis K."/>
            <person name="Ovchinnikova G."/>
            <person name="Pati A."/>
            <person name="Chen A."/>
            <person name="Palaniappan K."/>
            <person name="Land M."/>
            <person name="Hauser L."/>
            <person name="Chang Y.J."/>
            <person name="Jeffries C.C."/>
            <person name="Meincke L."/>
            <person name="Sims D."/>
            <person name="Brettin T."/>
            <person name="Detter J.C."/>
            <person name="Han C."/>
            <person name="Chain P."/>
            <person name="Bristow J."/>
            <person name="Eisen J.A."/>
            <person name="Markowitz V."/>
            <person name="Hugenholtz P."/>
            <person name="Kyrpides N.C."/>
            <person name="Klenk H.P."/>
            <person name="Lucas S."/>
        </authorList>
    </citation>
    <scope>NUCLEOTIDE SEQUENCE [LARGE SCALE GENOMIC DNA]</scope>
    <source>
        <strain evidence="4">DSM 4028 / VKM B-1378 / X</strain>
    </source>
</reference>
<proteinExistence type="predicted"/>
<dbReference type="HOGENOM" id="CLU_081554_0_0_7"/>
<evidence type="ECO:0000313" key="3">
    <source>
        <dbReference type="EMBL" id="ACU89359.1"/>
    </source>
</evidence>
<protein>
    <submittedName>
        <fullName evidence="3">DNA ligase III</fullName>
    </submittedName>
</protein>
<dbReference type="RefSeq" id="WP_015773455.1">
    <property type="nucleotide sequence ID" value="NC_013173.1"/>
</dbReference>
<evidence type="ECO:0000256" key="1">
    <source>
        <dbReference type="SAM" id="MobiDB-lite"/>
    </source>
</evidence>
<feature type="domain" description="RNA ligase" evidence="2">
    <location>
        <begin position="41"/>
        <end position="234"/>
    </location>
</feature>
<feature type="region of interest" description="Disordered" evidence="1">
    <location>
        <begin position="180"/>
        <end position="202"/>
    </location>
</feature>
<dbReference type="InterPro" id="IPR052732">
    <property type="entry name" value="Cell-binding_unc_protein"/>
</dbReference>
<dbReference type="OrthoDB" id="255834at2"/>
<gene>
    <name evidence="3" type="ordered locus">Dbac_1256</name>
</gene>
<dbReference type="PANTHER" id="PTHR43883">
    <property type="entry name" value="SLR0207 PROTEIN"/>
    <property type="match status" value="1"/>
</dbReference>
<dbReference type="Proteomes" id="UP000002216">
    <property type="component" value="Chromosome"/>
</dbReference>
<accession>C7LRX6</accession>
<dbReference type="SUPFAM" id="SSF56091">
    <property type="entry name" value="DNA ligase/mRNA capping enzyme, catalytic domain"/>
    <property type="match status" value="1"/>
</dbReference>
<keyword evidence="3" id="KW-0436">Ligase</keyword>
<dbReference type="InterPro" id="IPR021122">
    <property type="entry name" value="RNA_ligase_dom_REL/Rnl2"/>
</dbReference>
<dbReference type="KEGG" id="dba:Dbac_1256"/>